<dbReference type="PANTHER" id="PTHR19303:SF74">
    <property type="entry name" value="POGO TRANSPOSABLE ELEMENT WITH KRAB DOMAIN"/>
    <property type="match status" value="1"/>
</dbReference>
<feature type="domain" description="DDE-1" evidence="3">
    <location>
        <begin position="214"/>
        <end position="339"/>
    </location>
</feature>
<feature type="coiled-coil region" evidence="1">
    <location>
        <begin position="422"/>
        <end position="449"/>
    </location>
</feature>
<feature type="region of interest" description="Disordered" evidence="2">
    <location>
        <begin position="550"/>
        <end position="596"/>
    </location>
</feature>
<organism evidence="4 5">
    <name type="scientific">Cetraspora pellucida</name>
    <dbReference type="NCBI Taxonomy" id="1433469"/>
    <lineage>
        <taxon>Eukaryota</taxon>
        <taxon>Fungi</taxon>
        <taxon>Fungi incertae sedis</taxon>
        <taxon>Mucoromycota</taxon>
        <taxon>Glomeromycotina</taxon>
        <taxon>Glomeromycetes</taxon>
        <taxon>Diversisporales</taxon>
        <taxon>Gigasporaceae</taxon>
        <taxon>Cetraspora</taxon>
    </lineage>
</organism>
<dbReference type="InterPro" id="IPR004875">
    <property type="entry name" value="DDE_SF_endonuclease_dom"/>
</dbReference>
<evidence type="ECO:0000256" key="1">
    <source>
        <dbReference type="SAM" id="Coils"/>
    </source>
</evidence>
<feature type="compositionally biased region" description="Low complexity" evidence="2">
    <location>
        <begin position="471"/>
        <end position="481"/>
    </location>
</feature>
<dbReference type="GO" id="GO:0005634">
    <property type="term" value="C:nucleus"/>
    <property type="evidence" value="ECO:0007669"/>
    <property type="project" value="TreeGrafter"/>
</dbReference>
<dbReference type="EMBL" id="CAJVQA010041840">
    <property type="protein sequence ID" value="CAG8814280.1"/>
    <property type="molecule type" value="Genomic_DNA"/>
</dbReference>
<feature type="region of interest" description="Disordered" evidence="2">
    <location>
        <begin position="471"/>
        <end position="503"/>
    </location>
</feature>
<feature type="compositionally biased region" description="Basic and acidic residues" evidence="2">
    <location>
        <begin position="550"/>
        <end position="579"/>
    </location>
</feature>
<keyword evidence="1" id="KW-0175">Coiled coil</keyword>
<dbReference type="GO" id="GO:0003677">
    <property type="term" value="F:DNA binding"/>
    <property type="evidence" value="ECO:0007669"/>
    <property type="project" value="TreeGrafter"/>
</dbReference>
<keyword evidence="5" id="KW-1185">Reference proteome</keyword>
<dbReference type="AlphaFoldDB" id="A0A9N9PDD7"/>
<sequence>MPPVSYINRRNTISEALKELNNYPSNSKRPSINSVAKSFGIPEATLRRAVKNGNPPNRTGPPTILTKHEEDQLAGYCINVQKLGFGLTRSGVNHCVMEILRLSKRSHPFNNNGPGHDWWVRFMRDHPELSFRTPQELSEARAQKANATIVKDYFEKLGKIINENSLTATQIWNMDETGFVLIPKSEKVIAQKGARQVHKVAHGNTTEHISVVSTISAAGSYIPPLFIYKGVRAIPGLLDGAPPGAVMGFTDSGYMREDLFQMYLNHFINSIPPIRPVLLILDGHKSHINYMSVDFCRQNNILLFALLPHTTHVLQPSEIPFVKLKKGFSKECDKYHTNNGKIVTKHTFAKILGPVFIEAYTPLAICNAYRTTGIWPFNPSAISVDRLDPSLLTEQFNEPTNPPLISPLLAQSNHFHFTRLNANNLKEEHITLKNENDLLRSQVKKLSEELKTYKNPGTCALRLALKYPVSQAQNSQAQNSQVTPDHERSEDQPELMSSLPKKKRKTLPFARLLTEEESWHQLNELNEEAERKAEEIKRKKEAAAQKKEAVAQRKEAAAKKKEVAAKKKEALAKKKEAAAQKKGGATTNSNTKRKSG</sequence>
<dbReference type="Proteomes" id="UP000789759">
    <property type="component" value="Unassembled WGS sequence"/>
</dbReference>
<feature type="compositionally biased region" description="Low complexity" evidence="2">
    <location>
        <begin position="52"/>
        <end position="63"/>
    </location>
</feature>
<dbReference type="InterPro" id="IPR050863">
    <property type="entry name" value="CenT-Element_Derived"/>
</dbReference>
<dbReference type="Pfam" id="PF03184">
    <property type="entry name" value="DDE_1"/>
    <property type="match status" value="1"/>
</dbReference>
<reference evidence="4" key="1">
    <citation type="submission" date="2021-06" db="EMBL/GenBank/DDBJ databases">
        <authorList>
            <person name="Kallberg Y."/>
            <person name="Tangrot J."/>
            <person name="Rosling A."/>
        </authorList>
    </citation>
    <scope>NUCLEOTIDE SEQUENCE</scope>
    <source>
        <strain evidence="4">FL966</strain>
    </source>
</reference>
<gene>
    <name evidence="4" type="ORF">CPELLU_LOCUS19004</name>
</gene>
<dbReference type="PANTHER" id="PTHR19303">
    <property type="entry name" value="TRANSPOSON"/>
    <property type="match status" value="1"/>
</dbReference>
<name>A0A9N9PDD7_9GLOM</name>
<dbReference type="OrthoDB" id="2439318at2759"/>
<evidence type="ECO:0000256" key="2">
    <source>
        <dbReference type="SAM" id="MobiDB-lite"/>
    </source>
</evidence>
<accession>A0A9N9PDD7</accession>
<feature type="region of interest" description="Disordered" evidence="2">
    <location>
        <begin position="46"/>
        <end position="65"/>
    </location>
</feature>
<evidence type="ECO:0000259" key="3">
    <source>
        <dbReference type="Pfam" id="PF03184"/>
    </source>
</evidence>
<comment type="caution">
    <text evidence="4">The sequence shown here is derived from an EMBL/GenBank/DDBJ whole genome shotgun (WGS) entry which is preliminary data.</text>
</comment>
<evidence type="ECO:0000313" key="5">
    <source>
        <dbReference type="Proteomes" id="UP000789759"/>
    </source>
</evidence>
<evidence type="ECO:0000313" key="4">
    <source>
        <dbReference type="EMBL" id="CAG8814280.1"/>
    </source>
</evidence>
<proteinExistence type="predicted"/>
<protein>
    <submittedName>
        <fullName evidence="4">5492_t:CDS:1</fullName>
    </submittedName>
</protein>